<sequence length="237" mass="27296">MPGSEVTVAFLVVAVVAAFADVIVFKEVVLIVFIKQLFVAWTGAVAAFVAVNMLFVRRCKTYQNGLLEKSEHIFCRCCVTLIVHYFLIQTIPQSVCNSDTWRLCLNTWIFACMFSYQLQHHFTLQCFLSNCHESSTGRTSYFGIYFTFHDRGLVQTCLHFKHGLSMLFQYEKNSQGLSHERDKSTTSDKLHHMHINTDIKTKKKKKKKINKPALYVGEQKQKCKQTERRLTMCGSSL</sequence>
<dbReference type="EMBL" id="JXJN01015352">
    <property type="status" value="NOT_ANNOTATED_CDS"/>
    <property type="molecule type" value="Genomic_DNA"/>
</dbReference>
<dbReference type="AlphaFoldDB" id="A0A1B0BJA0"/>
<feature type="transmembrane region" description="Helical" evidence="1">
    <location>
        <begin position="6"/>
        <end position="25"/>
    </location>
</feature>
<dbReference type="VEuPathDB" id="VectorBase:GPPI031944"/>
<reference evidence="3" key="1">
    <citation type="submission" date="2015-01" db="EMBL/GenBank/DDBJ databases">
        <authorList>
            <person name="Aksoy S."/>
            <person name="Warren W."/>
            <person name="Wilson R.K."/>
        </authorList>
    </citation>
    <scope>NUCLEOTIDE SEQUENCE [LARGE SCALE GENOMIC DNA]</scope>
    <source>
        <strain evidence="3">IAEA</strain>
    </source>
</reference>
<feature type="transmembrane region" description="Helical" evidence="1">
    <location>
        <begin position="37"/>
        <end position="56"/>
    </location>
</feature>
<organism evidence="2 3">
    <name type="scientific">Glossina palpalis gambiensis</name>
    <dbReference type="NCBI Taxonomy" id="67801"/>
    <lineage>
        <taxon>Eukaryota</taxon>
        <taxon>Metazoa</taxon>
        <taxon>Ecdysozoa</taxon>
        <taxon>Arthropoda</taxon>
        <taxon>Hexapoda</taxon>
        <taxon>Insecta</taxon>
        <taxon>Pterygota</taxon>
        <taxon>Neoptera</taxon>
        <taxon>Endopterygota</taxon>
        <taxon>Diptera</taxon>
        <taxon>Brachycera</taxon>
        <taxon>Muscomorpha</taxon>
        <taxon>Hippoboscoidea</taxon>
        <taxon>Glossinidae</taxon>
        <taxon>Glossina</taxon>
    </lineage>
</organism>
<reference evidence="2" key="2">
    <citation type="submission" date="2020-05" db="UniProtKB">
        <authorList>
            <consortium name="EnsemblMetazoa"/>
        </authorList>
    </citation>
    <scope>IDENTIFICATION</scope>
    <source>
        <strain evidence="2">IAEA</strain>
    </source>
</reference>
<dbReference type="Proteomes" id="UP000092460">
    <property type="component" value="Unassembled WGS sequence"/>
</dbReference>
<dbReference type="EnsemblMetazoa" id="GPPI031944-RA">
    <property type="protein sequence ID" value="GPPI031944-PA"/>
    <property type="gene ID" value="GPPI031944"/>
</dbReference>
<name>A0A1B0BJA0_9MUSC</name>
<evidence type="ECO:0000313" key="3">
    <source>
        <dbReference type="Proteomes" id="UP000092460"/>
    </source>
</evidence>
<keyword evidence="3" id="KW-1185">Reference proteome</keyword>
<keyword evidence="1" id="KW-0812">Transmembrane</keyword>
<protein>
    <submittedName>
        <fullName evidence="2">Uncharacterized protein</fullName>
    </submittedName>
</protein>
<keyword evidence="1" id="KW-1133">Transmembrane helix</keyword>
<accession>A0A1B0BJA0</accession>
<proteinExistence type="predicted"/>
<keyword evidence="1" id="KW-0472">Membrane</keyword>
<evidence type="ECO:0000313" key="2">
    <source>
        <dbReference type="EnsemblMetazoa" id="GPPI031944-PA"/>
    </source>
</evidence>
<evidence type="ECO:0000256" key="1">
    <source>
        <dbReference type="SAM" id="Phobius"/>
    </source>
</evidence>